<sequence>MKAVVEKKASNFKSRKMEKKQPSVELSETEMHRIRNALVNPAVEEPSGALAGSSFSFR</sequence>
<dbReference type="EMBL" id="CP099599">
    <property type="protein sequence ID" value="UST86402.1"/>
    <property type="molecule type" value="Genomic_DNA"/>
</dbReference>
<reference evidence="2" key="1">
    <citation type="submission" date="2022-06" db="EMBL/GenBank/DDBJ databases">
        <title>Investigating genetic diversity within the most abundant and prevalent non-pathogenic leaf-associated bacterial species interacting with Arabidopsis thaliana in natural habitats.</title>
        <authorList>
            <person name="Ramirez-Sanchez D."/>
            <person name="Gibelin-Viala C."/>
            <person name="Mayjonade B."/>
            <person name="Duflos R."/>
            <person name="Belmonte E."/>
            <person name="Pailler V."/>
            <person name="Bartoli C."/>
            <person name="Carrere S."/>
            <person name="Vailleau F."/>
            <person name="Roux F."/>
        </authorList>
    </citation>
    <scope>NUCLEOTIDE SEQUENCE</scope>
    <source>
        <strain evidence="2">OTU6ESPEB1</strain>
    </source>
</reference>
<protein>
    <submittedName>
        <fullName evidence="2">Uncharacterized protein</fullName>
    </submittedName>
</protein>
<feature type="region of interest" description="Disordered" evidence="1">
    <location>
        <begin position="1"/>
        <end position="28"/>
    </location>
</feature>
<dbReference type="RefSeq" id="WP_191622380.1">
    <property type="nucleotide sequence ID" value="NZ_CP087186.1"/>
</dbReference>
<evidence type="ECO:0000313" key="3">
    <source>
        <dbReference type="Proteomes" id="UP001056851"/>
    </source>
</evidence>
<dbReference type="Proteomes" id="UP001056851">
    <property type="component" value="Chromosome"/>
</dbReference>
<name>A0ABY5CGK4_9PSED</name>
<dbReference type="GeneID" id="75192442"/>
<accession>A0ABY5CGK4</accession>
<evidence type="ECO:0000313" key="2">
    <source>
        <dbReference type="EMBL" id="UST86402.1"/>
    </source>
</evidence>
<gene>
    <name evidence="2" type="ORF">NF677_06900</name>
</gene>
<keyword evidence="3" id="KW-1185">Reference proteome</keyword>
<evidence type="ECO:0000256" key="1">
    <source>
        <dbReference type="SAM" id="MobiDB-lite"/>
    </source>
</evidence>
<proteinExistence type="predicted"/>
<organism evidence="2 3">
    <name type="scientific">Pseudomonas siliginis</name>
    <dbReference type="NCBI Taxonomy" id="2842346"/>
    <lineage>
        <taxon>Bacteria</taxon>
        <taxon>Pseudomonadati</taxon>
        <taxon>Pseudomonadota</taxon>
        <taxon>Gammaproteobacteria</taxon>
        <taxon>Pseudomonadales</taxon>
        <taxon>Pseudomonadaceae</taxon>
        <taxon>Pseudomonas</taxon>
    </lineage>
</organism>